<dbReference type="OrthoDB" id="6278496at2"/>
<dbReference type="AlphaFoldDB" id="A0A5C7B5T1"/>
<dbReference type="STRING" id="1123037.GCA_000425305_02544"/>
<dbReference type="EMBL" id="VOSB01000019">
    <property type="protein sequence ID" value="TXE16269.1"/>
    <property type="molecule type" value="Genomic_DNA"/>
</dbReference>
<dbReference type="PANTHER" id="PTHR47466">
    <property type="match status" value="1"/>
</dbReference>
<evidence type="ECO:0000256" key="6">
    <source>
        <dbReference type="ARBA" id="ARBA00022833"/>
    </source>
</evidence>
<evidence type="ECO:0000259" key="11">
    <source>
        <dbReference type="Pfam" id="PF18962"/>
    </source>
</evidence>
<keyword evidence="2" id="KW-0645">Protease</keyword>
<evidence type="ECO:0000313" key="12">
    <source>
        <dbReference type="EMBL" id="TXE16269.1"/>
    </source>
</evidence>
<proteinExistence type="inferred from homology"/>
<evidence type="ECO:0000313" key="13">
    <source>
        <dbReference type="Proteomes" id="UP000321938"/>
    </source>
</evidence>
<dbReference type="InterPro" id="IPR024079">
    <property type="entry name" value="MetalloPept_cat_dom_sf"/>
</dbReference>
<comment type="similarity">
    <text evidence="1">Belongs to the peptidase M43B family.</text>
</comment>
<keyword evidence="5" id="KW-0378">Hydrolase</keyword>
<evidence type="ECO:0000256" key="7">
    <source>
        <dbReference type="ARBA" id="ARBA00023049"/>
    </source>
</evidence>
<evidence type="ECO:0000259" key="10">
    <source>
        <dbReference type="Pfam" id="PF05572"/>
    </source>
</evidence>
<dbReference type="RefSeq" id="WP_147231889.1">
    <property type="nucleotide sequence ID" value="NZ_VOSB01000019.1"/>
</dbReference>
<dbReference type="GO" id="GO:0006508">
    <property type="term" value="P:proteolysis"/>
    <property type="evidence" value="ECO:0007669"/>
    <property type="project" value="UniProtKB-KW"/>
</dbReference>
<keyword evidence="6" id="KW-0862">Zinc</keyword>
<keyword evidence="13" id="KW-1185">Reference proteome</keyword>
<organism evidence="12 13">
    <name type="scientific">Psychroserpens burtonensis</name>
    <dbReference type="NCBI Taxonomy" id="49278"/>
    <lineage>
        <taxon>Bacteria</taxon>
        <taxon>Pseudomonadati</taxon>
        <taxon>Bacteroidota</taxon>
        <taxon>Flavobacteriia</taxon>
        <taxon>Flavobacteriales</taxon>
        <taxon>Flavobacteriaceae</taxon>
        <taxon>Psychroserpens</taxon>
    </lineage>
</organism>
<keyword evidence="8" id="KW-1015">Disulfide bond</keyword>
<dbReference type="Proteomes" id="UP000321938">
    <property type="component" value="Unassembled WGS sequence"/>
</dbReference>
<protein>
    <submittedName>
        <fullName evidence="12">T9SS type A sorting domain-containing protein</fullName>
    </submittedName>
</protein>
<dbReference type="GO" id="GO:0008237">
    <property type="term" value="F:metallopeptidase activity"/>
    <property type="evidence" value="ECO:0007669"/>
    <property type="project" value="UniProtKB-KW"/>
</dbReference>
<keyword evidence="7" id="KW-0482">Metalloprotease</keyword>
<dbReference type="NCBIfam" id="TIGR04183">
    <property type="entry name" value="Por_Secre_tail"/>
    <property type="match status" value="1"/>
</dbReference>
<dbReference type="PANTHER" id="PTHR47466:SF1">
    <property type="entry name" value="METALLOPROTEASE MEP1 (AFU_ORTHOLOGUE AFUA_1G07730)-RELATED"/>
    <property type="match status" value="1"/>
</dbReference>
<dbReference type="CDD" id="cd04275">
    <property type="entry name" value="ZnMc_pappalysin_like"/>
    <property type="match status" value="1"/>
</dbReference>
<accession>A0A5C7B5T1</accession>
<dbReference type="Gene3D" id="3.40.390.10">
    <property type="entry name" value="Collagenase (Catalytic Domain)"/>
    <property type="match status" value="1"/>
</dbReference>
<dbReference type="Pfam" id="PF05572">
    <property type="entry name" value="Peptidase_M43"/>
    <property type="match status" value="1"/>
</dbReference>
<dbReference type="InterPro" id="IPR008754">
    <property type="entry name" value="Peptidase_M43"/>
</dbReference>
<dbReference type="GO" id="GO:0046872">
    <property type="term" value="F:metal ion binding"/>
    <property type="evidence" value="ECO:0007669"/>
    <property type="project" value="UniProtKB-KW"/>
</dbReference>
<reference evidence="12 13" key="1">
    <citation type="submission" date="2019-08" db="EMBL/GenBank/DDBJ databases">
        <title>Genome of Psychroserpens burtonensis ACAM 167.</title>
        <authorList>
            <person name="Bowman J.P."/>
        </authorList>
    </citation>
    <scope>NUCLEOTIDE SEQUENCE [LARGE SCALE GENOMIC DNA]</scope>
    <source>
        <strain evidence="12 13">ACAM 167</strain>
    </source>
</reference>
<gene>
    <name evidence="12" type="ORF">ES692_13150</name>
</gene>
<sequence length="651" mass="70064">MKNITFKFICFAIIFSCLKLTAQENNNEQLRNCATDEYNAQLLINNPNMMGSDSFERQMAPKIEAIKRQLESGSSRALQFTIPVVVHVIHNGEPIGTGANISDAQVLSQIEVLNEDFRRMAGTNGFNNDPNGADVEVEFCLAKQNPDGCVTNGIDRVNMSAVSTTWSGPGGNTDSVLKPATIWDASQYMNMWSVNFADGSLLGYAQFPGGPANTDGVVSNYTYFGSNDAPGVSIPGNFNLGRTMTHEVGHYLALFHTFQGGCAGGDQCADTPAVDNPNFGCPTTHQSCGDLDMVRNYMDYTDDSCMNVFTNDQKARVISALTNSPNRPNTVTSDKCTPLADVSNDGSVEINEIVNVPCTSDIVTNIRIQNFGTVTLTSAMISYNIDGGSSTDISWTGNLANGEFEDIDLPIISSSVGDHVLNVSVASPNGNADERNCNDITSVDYTATSAPESVEGTQLYFGLLTDTYSNETTWEFVDSSGAVVQSGGPYNGTTNDSTLFEFTIPLGTNECYTFTINDTANDGICCAYGVGSYELRINDVTGALVASGGDFGGTESLNFRANALSVDDYFLNNNLYVYPNPSANQLNIKLGNTNNLPNSYEIVNMLGQSITKRAIATNEDLAINTTSLSNGMYFIRITKDAASITLPFIKE</sequence>
<feature type="domain" description="Secretion system C-terminal sorting" evidence="11">
    <location>
        <begin position="577"/>
        <end position="644"/>
    </location>
</feature>
<evidence type="ECO:0000256" key="4">
    <source>
        <dbReference type="ARBA" id="ARBA00022729"/>
    </source>
</evidence>
<name>A0A5C7B5T1_9FLAO</name>
<feature type="chain" id="PRO_5022728613" evidence="9">
    <location>
        <begin position="23"/>
        <end position="651"/>
    </location>
</feature>
<evidence type="ECO:0000256" key="9">
    <source>
        <dbReference type="SAM" id="SignalP"/>
    </source>
</evidence>
<evidence type="ECO:0000256" key="2">
    <source>
        <dbReference type="ARBA" id="ARBA00022670"/>
    </source>
</evidence>
<dbReference type="InterPro" id="IPR026444">
    <property type="entry name" value="Secre_tail"/>
</dbReference>
<evidence type="ECO:0000256" key="5">
    <source>
        <dbReference type="ARBA" id="ARBA00022801"/>
    </source>
</evidence>
<comment type="caution">
    <text evidence="12">The sequence shown here is derived from an EMBL/GenBank/DDBJ whole genome shotgun (WGS) entry which is preliminary data.</text>
</comment>
<evidence type="ECO:0000256" key="3">
    <source>
        <dbReference type="ARBA" id="ARBA00022723"/>
    </source>
</evidence>
<keyword evidence="4 9" id="KW-0732">Signal</keyword>
<keyword evidence="3" id="KW-0479">Metal-binding</keyword>
<feature type="signal peptide" evidence="9">
    <location>
        <begin position="1"/>
        <end position="22"/>
    </location>
</feature>
<evidence type="ECO:0000256" key="8">
    <source>
        <dbReference type="ARBA" id="ARBA00023157"/>
    </source>
</evidence>
<evidence type="ECO:0000256" key="1">
    <source>
        <dbReference type="ARBA" id="ARBA00008721"/>
    </source>
</evidence>
<dbReference type="SUPFAM" id="SSF55486">
    <property type="entry name" value="Metalloproteases ('zincins'), catalytic domain"/>
    <property type="match status" value="1"/>
</dbReference>
<dbReference type="Pfam" id="PF18962">
    <property type="entry name" value="Por_Secre_tail"/>
    <property type="match status" value="1"/>
</dbReference>
<feature type="domain" description="Peptidase M43 pregnancy-associated plasma-A" evidence="10">
    <location>
        <begin position="181"/>
        <end position="321"/>
    </location>
</feature>